<evidence type="ECO:0000256" key="1">
    <source>
        <dbReference type="SAM" id="Phobius"/>
    </source>
</evidence>
<feature type="transmembrane region" description="Helical" evidence="1">
    <location>
        <begin position="66"/>
        <end position="87"/>
    </location>
</feature>
<accession>A0A4P8EDZ9</accession>
<evidence type="ECO:0000313" key="3">
    <source>
        <dbReference type="Proteomes" id="UP000298631"/>
    </source>
</evidence>
<evidence type="ECO:0000313" key="2">
    <source>
        <dbReference type="EMBL" id="QCO54843.1"/>
    </source>
</evidence>
<proteinExistence type="predicted"/>
<feature type="transmembrane region" description="Helical" evidence="1">
    <location>
        <begin position="191"/>
        <end position="213"/>
    </location>
</feature>
<dbReference type="OrthoDB" id="9846035at2"/>
<dbReference type="RefSeq" id="WP_137192511.1">
    <property type="nucleotide sequence ID" value="NZ_CP039964.1"/>
</dbReference>
<keyword evidence="1" id="KW-0812">Transmembrane</keyword>
<dbReference type="AlphaFoldDB" id="A0A4P8EDZ9"/>
<name>A0A4P8EDZ9_9RHOB</name>
<dbReference type="Proteomes" id="UP000298631">
    <property type="component" value="Chromosome"/>
</dbReference>
<dbReference type="KEGG" id="pseb:EOK75_02990"/>
<gene>
    <name evidence="2" type="ORF">EOK75_02990</name>
</gene>
<feature type="transmembrane region" description="Helical" evidence="1">
    <location>
        <begin position="151"/>
        <end position="171"/>
    </location>
</feature>
<feature type="transmembrane region" description="Helical" evidence="1">
    <location>
        <begin position="35"/>
        <end position="54"/>
    </location>
</feature>
<reference evidence="2 3" key="1">
    <citation type="submission" date="2019-05" db="EMBL/GenBank/DDBJ databases">
        <title>Pseudorhodobacter turbinis sp. nov., isolated from the gut of the Korean turban shell.</title>
        <authorList>
            <person name="Jeong Y.-S."/>
            <person name="Kang W.-R."/>
            <person name="Bae J.-W."/>
        </authorList>
    </citation>
    <scope>NUCLEOTIDE SEQUENCE [LARGE SCALE GENOMIC DNA]</scope>
    <source>
        <strain evidence="2 3">S12M18</strain>
    </source>
</reference>
<keyword evidence="1" id="KW-1133">Transmembrane helix</keyword>
<keyword evidence="3" id="KW-1185">Reference proteome</keyword>
<keyword evidence="1" id="KW-0472">Membrane</keyword>
<sequence>MTDEKGIQRLNVVKAEFRKLLDFHEKSFAEIDTKARYWLTLTLPSFVALMGYMFKQGTTMSLPLLVANSALAACLFVSTILFSSVLVSRRVESGVLIPASRQIGDLAWYLETDENWAELHHDQAAEMLRSIANNETQNNFKAAQMRRGEVSLLRGAPTAICLAGGSALLYTTTCPSWLATVATGIGTSGPTTGSVAATGIAIGVGTAAAFILADHFSTKC</sequence>
<dbReference type="EMBL" id="CP039964">
    <property type="protein sequence ID" value="QCO54843.1"/>
    <property type="molecule type" value="Genomic_DNA"/>
</dbReference>
<protein>
    <submittedName>
        <fullName evidence="2">Uncharacterized protein</fullName>
    </submittedName>
</protein>
<organism evidence="2 3">
    <name type="scientific">Pseudorhodobacter turbinis</name>
    <dbReference type="NCBI Taxonomy" id="2500533"/>
    <lineage>
        <taxon>Bacteria</taxon>
        <taxon>Pseudomonadati</taxon>
        <taxon>Pseudomonadota</taxon>
        <taxon>Alphaproteobacteria</taxon>
        <taxon>Rhodobacterales</taxon>
        <taxon>Paracoccaceae</taxon>
        <taxon>Pseudorhodobacter</taxon>
    </lineage>
</organism>